<dbReference type="Proteomes" id="UP001596174">
    <property type="component" value="Unassembled WGS sequence"/>
</dbReference>
<comment type="caution">
    <text evidence="8">The sequence shown here is derived from an EMBL/GenBank/DDBJ whole genome shotgun (WGS) entry which is preliminary data.</text>
</comment>
<evidence type="ECO:0000256" key="5">
    <source>
        <dbReference type="PROSITE-ProRule" id="PRU01240"/>
    </source>
</evidence>
<evidence type="ECO:0000256" key="4">
    <source>
        <dbReference type="ARBA" id="ARBA00022825"/>
    </source>
</evidence>
<dbReference type="PANTHER" id="PTHR43806">
    <property type="entry name" value="PEPTIDASE S8"/>
    <property type="match status" value="1"/>
</dbReference>
<dbReference type="RefSeq" id="WP_380584454.1">
    <property type="nucleotide sequence ID" value="NZ_JBHSQJ010000072.1"/>
</dbReference>
<dbReference type="InterPro" id="IPR015500">
    <property type="entry name" value="Peptidase_S8_subtilisin-rel"/>
</dbReference>
<protein>
    <submittedName>
        <fullName evidence="8">S8 family serine peptidase</fullName>
    </submittedName>
</protein>
<comment type="similarity">
    <text evidence="1 5">Belongs to the peptidase S8 family.</text>
</comment>
<dbReference type="InterPro" id="IPR022398">
    <property type="entry name" value="Peptidase_S8_His-AS"/>
</dbReference>
<dbReference type="InterPro" id="IPR050131">
    <property type="entry name" value="Peptidase_S8_subtilisin-like"/>
</dbReference>
<evidence type="ECO:0000313" key="9">
    <source>
        <dbReference type="Proteomes" id="UP001596174"/>
    </source>
</evidence>
<feature type="active site" description="Charge relay system" evidence="5">
    <location>
        <position position="410"/>
    </location>
</feature>
<proteinExistence type="inferred from homology"/>
<evidence type="ECO:0000256" key="2">
    <source>
        <dbReference type="ARBA" id="ARBA00022670"/>
    </source>
</evidence>
<keyword evidence="4 5" id="KW-0720">Serine protease</keyword>
<evidence type="ECO:0000256" key="3">
    <source>
        <dbReference type="ARBA" id="ARBA00022801"/>
    </source>
</evidence>
<evidence type="ECO:0000256" key="6">
    <source>
        <dbReference type="SAM" id="MobiDB-lite"/>
    </source>
</evidence>
<keyword evidence="3 5" id="KW-0378">Hydrolase</keyword>
<gene>
    <name evidence="8" type="ORF">ACFP3V_17600</name>
</gene>
<name>A0ABW1G4C6_9ACTN</name>
<feature type="region of interest" description="Disordered" evidence="6">
    <location>
        <begin position="175"/>
        <end position="207"/>
    </location>
</feature>
<dbReference type="InterPro" id="IPR023827">
    <property type="entry name" value="Peptidase_S8_Asp-AS"/>
</dbReference>
<organism evidence="8 9">
    <name type="scientific">Streptacidiphilus monticola</name>
    <dbReference type="NCBI Taxonomy" id="2161674"/>
    <lineage>
        <taxon>Bacteria</taxon>
        <taxon>Bacillati</taxon>
        <taxon>Actinomycetota</taxon>
        <taxon>Actinomycetes</taxon>
        <taxon>Kitasatosporales</taxon>
        <taxon>Streptomycetaceae</taxon>
        <taxon>Streptacidiphilus</taxon>
    </lineage>
</organism>
<accession>A0ABW1G4C6</accession>
<dbReference type="EMBL" id="JBHSQJ010000072">
    <property type="protein sequence ID" value="MFC5909027.1"/>
    <property type="molecule type" value="Genomic_DNA"/>
</dbReference>
<keyword evidence="2 5" id="KW-0645">Protease</keyword>
<dbReference type="PROSITE" id="PS51892">
    <property type="entry name" value="SUBTILASE"/>
    <property type="match status" value="1"/>
</dbReference>
<feature type="region of interest" description="Disordered" evidence="6">
    <location>
        <begin position="312"/>
        <end position="339"/>
    </location>
</feature>
<evidence type="ECO:0000259" key="7">
    <source>
        <dbReference type="Pfam" id="PF00082"/>
    </source>
</evidence>
<dbReference type="PROSITE" id="PS00137">
    <property type="entry name" value="SUBTILASE_HIS"/>
    <property type="match status" value="1"/>
</dbReference>
<dbReference type="PROSITE" id="PS00136">
    <property type="entry name" value="SUBTILASE_ASP"/>
    <property type="match status" value="1"/>
</dbReference>
<keyword evidence="9" id="KW-1185">Reference proteome</keyword>
<evidence type="ECO:0000313" key="8">
    <source>
        <dbReference type="EMBL" id="MFC5909027.1"/>
    </source>
</evidence>
<feature type="active site" description="Charge relay system" evidence="5">
    <location>
        <position position="206"/>
    </location>
</feature>
<sequence>MAKGSRFGLARIATVLAAAVLLLGGAVPYVGGAARTYHAYLVVGRTDGPQGVAQATDAVRAAHGIVGQAYPQVGVVLAYGSTADFGARLRARPDIVAAGASRTVAVQNPPIGSADGLEGDDVPFAGDPGGRPAWNQSMIGESMGVPVSADALHKVVVAVLDSGVDERHPDLRAAVDTSRSASCGTGVPDTRQGAWRPDSRMSESGHGTHVSGIIAADRADQHHGVRGVAPGARIAAVRLLSANGQYYGENLVCGFLWAADHGARVINDSYFADPWKYNCPGDPDQAAIIAAVGRAVAYAQAKGAVVVASAGNDAQDLGGPRTDDRSPNDHVDGPVTTRQLGPDCVRLPGGLPGVVDVSALDAQGNLAGYSNWGRGWISLAAPGGDPDGGEQQSVISDWPGDRYAALAGTSMAAAHVSGVAALYAALHPGAGSAELVREMERAALPLDCPGHDVKSRACTGAAYFGYGLVEAPH</sequence>
<feature type="domain" description="Peptidase S8/S53" evidence="7">
    <location>
        <begin position="154"/>
        <end position="443"/>
    </location>
</feature>
<dbReference type="Pfam" id="PF00082">
    <property type="entry name" value="Peptidase_S8"/>
    <property type="match status" value="1"/>
</dbReference>
<dbReference type="Gene3D" id="3.40.50.200">
    <property type="entry name" value="Peptidase S8/S53 domain"/>
    <property type="match status" value="1"/>
</dbReference>
<dbReference type="PANTHER" id="PTHR43806:SF11">
    <property type="entry name" value="CEREVISIN-RELATED"/>
    <property type="match status" value="1"/>
</dbReference>
<dbReference type="InterPro" id="IPR036852">
    <property type="entry name" value="Peptidase_S8/S53_dom_sf"/>
</dbReference>
<feature type="active site" description="Charge relay system" evidence="5">
    <location>
        <position position="161"/>
    </location>
</feature>
<reference evidence="9" key="1">
    <citation type="journal article" date="2019" name="Int. J. Syst. Evol. Microbiol.">
        <title>The Global Catalogue of Microorganisms (GCM) 10K type strain sequencing project: providing services to taxonomists for standard genome sequencing and annotation.</title>
        <authorList>
            <consortium name="The Broad Institute Genomics Platform"/>
            <consortium name="The Broad Institute Genome Sequencing Center for Infectious Disease"/>
            <person name="Wu L."/>
            <person name="Ma J."/>
        </authorList>
    </citation>
    <scope>NUCLEOTIDE SEQUENCE [LARGE SCALE GENOMIC DNA]</scope>
    <source>
        <strain evidence="9">JCM 4816</strain>
    </source>
</reference>
<feature type="compositionally biased region" description="Basic and acidic residues" evidence="6">
    <location>
        <begin position="321"/>
        <end position="332"/>
    </location>
</feature>
<dbReference type="InterPro" id="IPR000209">
    <property type="entry name" value="Peptidase_S8/S53_dom"/>
</dbReference>
<evidence type="ECO:0000256" key="1">
    <source>
        <dbReference type="ARBA" id="ARBA00011073"/>
    </source>
</evidence>
<dbReference type="SUPFAM" id="SSF52743">
    <property type="entry name" value="Subtilisin-like"/>
    <property type="match status" value="1"/>
</dbReference>
<dbReference type="PRINTS" id="PR00723">
    <property type="entry name" value="SUBTILISIN"/>
</dbReference>